<dbReference type="Pfam" id="PF04977">
    <property type="entry name" value="DivIC"/>
    <property type="match status" value="1"/>
</dbReference>
<evidence type="ECO:0000313" key="2">
    <source>
        <dbReference type="EMBL" id="AZN73807.1"/>
    </source>
</evidence>
<gene>
    <name evidence="2" type="ORF">D5400_13440</name>
</gene>
<dbReference type="Proteomes" id="UP000268192">
    <property type="component" value="Chromosome"/>
</dbReference>
<dbReference type="RefSeq" id="WP_126010462.1">
    <property type="nucleotide sequence ID" value="NZ_CP032509.1"/>
</dbReference>
<name>A0A3Q8XRW8_9HYPH</name>
<evidence type="ECO:0000313" key="3">
    <source>
        <dbReference type="Proteomes" id="UP000268192"/>
    </source>
</evidence>
<keyword evidence="1" id="KW-0175">Coiled coil</keyword>
<protein>
    <submittedName>
        <fullName evidence="2">Septum formation initiator family protein</fullName>
    </submittedName>
</protein>
<dbReference type="InterPro" id="IPR007060">
    <property type="entry name" value="FtsL/DivIC"/>
</dbReference>
<reference evidence="2 3" key="1">
    <citation type="submission" date="2018-09" db="EMBL/GenBank/DDBJ databases">
        <title>Marinorhizobium profundi gen. nov., sp. nov., isolated from a deep-sea sediment sample from the New Britain Trench and proposal of Marinorhizobiaceae fam. nov. in the order Rhizobiales of the class Alphaproteobacteria.</title>
        <authorList>
            <person name="Cao J."/>
        </authorList>
    </citation>
    <scope>NUCLEOTIDE SEQUENCE [LARGE SCALE GENOMIC DNA]</scope>
    <source>
        <strain evidence="2 3">WS11</strain>
    </source>
</reference>
<dbReference type="KEGG" id="abaw:D5400_13440"/>
<dbReference type="EMBL" id="CP032509">
    <property type="protein sequence ID" value="AZN73807.1"/>
    <property type="molecule type" value="Genomic_DNA"/>
</dbReference>
<feature type="coiled-coil region" evidence="1">
    <location>
        <begin position="41"/>
        <end position="75"/>
    </location>
</feature>
<accession>A0A3Q8XRW8</accession>
<dbReference type="OrthoDB" id="9815600at2"/>
<keyword evidence="3" id="KW-1185">Reference proteome</keyword>
<sequence>MSTRQKRNSKLSRLIIPAVAVSFFAYFGFHAVHGAYGLNAKMHLEHRAMELRAQLTEIVAEREALEKRVALLDNTTLERDMLDERARDLLNVARPDEIVIYR</sequence>
<dbReference type="AlphaFoldDB" id="A0A3Q8XRW8"/>
<evidence type="ECO:0000256" key="1">
    <source>
        <dbReference type="SAM" id="Coils"/>
    </source>
</evidence>
<organism evidence="2 3">
    <name type="scientific">Georhizobium profundi</name>
    <dbReference type="NCBI Taxonomy" id="2341112"/>
    <lineage>
        <taxon>Bacteria</taxon>
        <taxon>Pseudomonadati</taxon>
        <taxon>Pseudomonadota</taxon>
        <taxon>Alphaproteobacteria</taxon>
        <taxon>Hyphomicrobiales</taxon>
        <taxon>Rhizobiaceae</taxon>
        <taxon>Georhizobium</taxon>
    </lineage>
</organism>
<proteinExistence type="predicted"/>